<keyword evidence="1" id="KW-0812">Transmembrane</keyword>
<dbReference type="GO" id="GO:0004519">
    <property type="term" value="F:endonuclease activity"/>
    <property type="evidence" value="ECO:0007669"/>
    <property type="project" value="UniProtKB-KW"/>
</dbReference>
<feature type="transmembrane region" description="Helical" evidence="1">
    <location>
        <begin position="6"/>
        <end position="25"/>
    </location>
</feature>
<keyword evidence="1" id="KW-0472">Membrane</keyword>
<dbReference type="InterPro" id="IPR011335">
    <property type="entry name" value="Restrct_endonuc-II-like"/>
</dbReference>
<evidence type="ECO:0000256" key="1">
    <source>
        <dbReference type="SAM" id="Phobius"/>
    </source>
</evidence>
<keyword evidence="4" id="KW-1185">Reference proteome</keyword>
<reference evidence="3 4" key="1">
    <citation type="submission" date="2019-03" db="EMBL/GenBank/DDBJ databases">
        <title>Genomic Encyclopedia of Type Strains, Phase IV (KMG-IV): sequencing the most valuable type-strain genomes for metagenomic binning, comparative biology and taxonomic classification.</title>
        <authorList>
            <person name="Goeker M."/>
        </authorList>
    </citation>
    <scope>NUCLEOTIDE SEQUENCE [LARGE SCALE GENOMIC DNA]</scope>
    <source>
        <strain evidence="3 4">DSM 16326</strain>
    </source>
</reference>
<comment type="caution">
    <text evidence="3">The sequence shown here is derived from an EMBL/GenBank/DDBJ whole genome shotgun (WGS) entry which is preliminary data.</text>
</comment>
<dbReference type="RefSeq" id="WP_134082388.1">
    <property type="nucleotide sequence ID" value="NZ_SOQX01000002.1"/>
</dbReference>
<evidence type="ECO:0000313" key="3">
    <source>
        <dbReference type="EMBL" id="TDY03007.1"/>
    </source>
</evidence>
<evidence type="ECO:0000259" key="2">
    <source>
        <dbReference type="Pfam" id="PF04471"/>
    </source>
</evidence>
<dbReference type="Pfam" id="PF04471">
    <property type="entry name" value="Mrr_cat"/>
    <property type="match status" value="1"/>
</dbReference>
<proteinExistence type="predicted"/>
<dbReference type="AlphaFoldDB" id="A0A4R8IYJ0"/>
<dbReference type="GO" id="GO:0003677">
    <property type="term" value="F:DNA binding"/>
    <property type="evidence" value="ECO:0007669"/>
    <property type="project" value="InterPro"/>
</dbReference>
<name>A0A4R8IYJ0_9GAMM</name>
<accession>A0A4R8IYJ0</accession>
<dbReference type="GO" id="GO:0009307">
    <property type="term" value="P:DNA restriction-modification system"/>
    <property type="evidence" value="ECO:0007669"/>
    <property type="project" value="InterPro"/>
</dbReference>
<dbReference type="OrthoDB" id="5782056at2"/>
<keyword evidence="3" id="KW-0540">Nuclease</keyword>
<dbReference type="SUPFAM" id="SSF52980">
    <property type="entry name" value="Restriction endonuclease-like"/>
    <property type="match status" value="1"/>
</dbReference>
<keyword evidence="1" id="KW-1133">Transmembrane helix</keyword>
<dbReference type="Proteomes" id="UP000294914">
    <property type="component" value="Unassembled WGS sequence"/>
</dbReference>
<feature type="domain" description="Restriction endonuclease type IV Mrr" evidence="2">
    <location>
        <begin position="69"/>
        <end position="167"/>
    </location>
</feature>
<dbReference type="Gene3D" id="3.40.1350.10">
    <property type="match status" value="1"/>
</dbReference>
<dbReference type="InterPro" id="IPR011856">
    <property type="entry name" value="tRNA_endonuc-like_dom_sf"/>
</dbReference>
<sequence>MNIDLMSLLIGIFSSILAAVSVYITKKIVRKKLEQKIITLKNSSGGEIEIITENNGESNIRSSFNDAIEYEKSVADILRSLNFEVEETSLNFSDKGYDLLLRSGDRLVAVEVKSHSKPLSANVVKETLRKFPSDIDDALYISKNGFSISSIDYIKKINKSIALASGENEALAKSIKSALESKGIASQTSGRN</sequence>
<dbReference type="InterPro" id="IPR007560">
    <property type="entry name" value="Restrct_endonuc_IV_Mrr"/>
</dbReference>
<dbReference type="EMBL" id="SOQX01000002">
    <property type="protein sequence ID" value="TDY03007.1"/>
    <property type="molecule type" value="Genomic_DNA"/>
</dbReference>
<keyword evidence="3" id="KW-0255">Endonuclease</keyword>
<keyword evidence="3" id="KW-0378">Hydrolase</keyword>
<protein>
    <submittedName>
        <fullName evidence="3">Restriction endonuclease</fullName>
    </submittedName>
</protein>
<evidence type="ECO:0000313" key="4">
    <source>
        <dbReference type="Proteomes" id="UP000294914"/>
    </source>
</evidence>
<organism evidence="3 4">
    <name type="scientific">Thiohalophilus thiocyanatoxydans</name>
    <dbReference type="NCBI Taxonomy" id="381308"/>
    <lineage>
        <taxon>Bacteria</taxon>
        <taxon>Pseudomonadati</taxon>
        <taxon>Pseudomonadota</taxon>
        <taxon>Gammaproteobacteria</taxon>
        <taxon>Thiohalomonadales</taxon>
        <taxon>Thiohalophilaceae</taxon>
        <taxon>Thiohalophilus</taxon>
    </lineage>
</organism>
<gene>
    <name evidence="3" type="ORF">EDC23_1391</name>
</gene>